<evidence type="ECO:0000256" key="20">
    <source>
        <dbReference type="ARBA" id="ARBA00023319"/>
    </source>
</evidence>
<evidence type="ECO:0000256" key="6">
    <source>
        <dbReference type="ARBA" id="ARBA00022461"/>
    </source>
</evidence>
<evidence type="ECO:0000256" key="24">
    <source>
        <dbReference type="ARBA" id="ARBA00047180"/>
    </source>
</evidence>
<comment type="subcellular location">
    <subcellularLocation>
        <location evidence="1">Cell membrane</location>
        <topology evidence="1">Single-pass type I membrane protein</topology>
    </subcellularLocation>
    <subcellularLocation>
        <location evidence="3">Cell projection</location>
        <location evidence="3">Axon</location>
    </subcellularLocation>
    <subcellularLocation>
        <location evidence="2">Perikaryon</location>
    </subcellularLocation>
</comment>
<reference evidence="29" key="1">
    <citation type="submission" date="2025-08" db="UniProtKB">
        <authorList>
            <consortium name="RefSeq"/>
        </authorList>
    </citation>
    <scope>IDENTIFICATION</scope>
</reference>
<gene>
    <name evidence="29" type="primary">LOC105902057</name>
</gene>
<evidence type="ECO:0000256" key="26">
    <source>
        <dbReference type="SAM" id="Phobius"/>
    </source>
</evidence>
<sequence length="231" mass="25983">MCRKLDGYQVKMTPVRVFLVALFCTMYVSLVGGACAEVDSDTEAVAGQAFKLGCISCKMRGEVPSEATIDWFFKSKGESEFVPIYNYDGQTSMIKDDRFEDRLEWFGSQNTIDIQDASIYITNVTFNDSGVYRCLFNRILNYDHYEYDTEVNKFVQLTVVAKATRSTASIVSEVMMYVSIIGLQVWLAVEMVYCYKKIMAHGEEALRASAEEYVAIASESKDNCAGVQVAE</sequence>
<dbReference type="InterPro" id="IPR036179">
    <property type="entry name" value="Ig-like_dom_sf"/>
</dbReference>
<evidence type="ECO:0000313" key="29">
    <source>
        <dbReference type="RefSeq" id="XP_012685033.1"/>
    </source>
</evidence>
<dbReference type="AlphaFoldDB" id="A0A6P3VZ25"/>
<evidence type="ECO:0000256" key="14">
    <source>
        <dbReference type="ARBA" id="ARBA00023136"/>
    </source>
</evidence>
<evidence type="ECO:0000256" key="19">
    <source>
        <dbReference type="ARBA" id="ARBA00023303"/>
    </source>
</evidence>
<evidence type="ECO:0000256" key="23">
    <source>
        <dbReference type="ARBA" id="ARBA00045714"/>
    </source>
</evidence>
<dbReference type="GO" id="GO:0030424">
    <property type="term" value="C:axon"/>
    <property type="evidence" value="ECO:0007669"/>
    <property type="project" value="UniProtKB-SubCell"/>
</dbReference>
<evidence type="ECO:0000256" key="9">
    <source>
        <dbReference type="ARBA" id="ARBA00022729"/>
    </source>
</evidence>
<keyword evidence="12" id="KW-0915">Sodium</keyword>
<dbReference type="SMART" id="SM00409">
    <property type="entry name" value="IG"/>
    <property type="match status" value="1"/>
</dbReference>
<protein>
    <recommendedName>
        <fullName evidence="24">Sodium channel regulatory subunit beta-1</fullName>
    </recommendedName>
    <alternativeName>
        <fullName evidence="22">Sodium channel regulatory subunit beta-3</fullName>
    </alternativeName>
</protein>
<dbReference type="SUPFAM" id="SSF48726">
    <property type="entry name" value="Immunoglobulin"/>
    <property type="match status" value="1"/>
</dbReference>
<feature type="transmembrane region" description="Helical" evidence="26">
    <location>
        <begin position="174"/>
        <end position="195"/>
    </location>
</feature>
<dbReference type="OrthoDB" id="8868224at2759"/>
<comment type="subunit">
    <text evidence="25">A voltage-gated sodium (Nav) channel consists of an ion-conducting pore-forming alpha subunit functional on its own that is regulated by one or more beta subunits. Forms homodimers and homotrimers. SCN3B is non-covalently associated with alpha subunits and induces the formation of alpha subunit oligomers, including trimers. Interacts with SCN5A/Nav1.5; regulatory subunit of SCN5A/Nav1.5. Interacts with SCN7A/Nav2.1; probable regulatory subunit of SCN7A/Nav2.1. Interacts with SCN10A; regulatory subunit of SCN10A/Nav1.8. Interacts with NFASC; probably involved in targeting the sodium channels to the nodes of Ranvier.</text>
</comment>
<dbReference type="InterPro" id="IPR013106">
    <property type="entry name" value="Ig_V-set"/>
</dbReference>
<dbReference type="GO" id="GO:0019871">
    <property type="term" value="F:sodium channel inhibitor activity"/>
    <property type="evidence" value="ECO:0007669"/>
    <property type="project" value="TreeGrafter"/>
</dbReference>
<dbReference type="PANTHER" id="PTHR10546:SF2">
    <property type="entry name" value="SODIUM CHANNEL SUBUNIT BETA-1"/>
    <property type="match status" value="1"/>
</dbReference>
<keyword evidence="20" id="KW-0393">Immunoglobulin domain</keyword>
<evidence type="ECO:0000256" key="12">
    <source>
        <dbReference type="ARBA" id="ARBA00023053"/>
    </source>
</evidence>
<dbReference type="GO" id="GO:0044325">
    <property type="term" value="F:transmembrane transporter binding"/>
    <property type="evidence" value="ECO:0007669"/>
    <property type="project" value="TreeGrafter"/>
</dbReference>
<dbReference type="InterPro" id="IPR027098">
    <property type="entry name" value="Na_channel_b1/b3"/>
</dbReference>
<dbReference type="GO" id="GO:0043204">
    <property type="term" value="C:perikaryon"/>
    <property type="evidence" value="ECO:0007669"/>
    <property type="project" value="UniProtKB-SubCell"/>
</dbReference>
<dbReference type="Gene3D" id="2.60.40.10">
    <property type="entry name" value="Immunoglobulins"/>
    <property type="match status" value="1"/>
</dbReference>
<keyword evidence="18" id="KW-0966">Cell projection</keyword>
<comment type="similarity">
    <text evidence="4">Belongs to the sodium channel auxiliary subunit SCN3B (TC 8.A.17) family.</text>
</comment>
<keyword evidence="9" id="KW-0732">Signal</keyword>
<evidence type="ECO:0000256" key="13">
    <source>
        <dbReference type="ARBA" id="ARBA00023065"/>
    </source>
</evidence>
<dbReference type="InterPro" id="IPR003599">
    <property type="entry name" value="Ig_sub"/>
</dbReference>
<dbReference type="FunFam" id="2.60.40.10:FF:000375">
    <property type="entry name" value="Sodium channel beta 1 subunit"/>
    <property type="match status" value="1"/>
</dbReference>
<dbReference type="GO" id="GO:0001518">
    <property type="term" value="C:voltage-gated sodium channel complex"/>
    <property type="evidence" value="ECO:0007669"/>
    <property type="project" value="InterPro"/>
</dbReference>
<evidence type="ECO:0000256" key="1">
    <source>
        <dbReference type="ARBA" id="ARBA00004251"/>
    </source>
</evidence>
<keyword evidence="28" id="KW-1185">Reference proteome</keyword>
<dbReference type="GO" id="GO:0086002">
    <property type="term" value="P:cardiac muscle cell action potential involved in contraction"/>
    <property type="evidence" value="ECO:0007669"/>
    <property type="project" value="TreeGrafter"/>
</dbReference>
<dbReference type="Pfam" id="PF07686">
    <property type="entry name" value="V-set"/>
    <property type="match status" value="1"/>
</dbReference>
<feature type="domain" description="Ig-like" evidence="27">
    <location>
        <begin position="14"/>
        <end position="152"/>
    </location>
</feature>
<keyword evidence="19 29" id="KW-0407">Ion channel</keyword>
<evidence type="ECO:0000256" key="2">
    <source>
        <dbReference type="ARBA" id="ARBA00004484"/>
    </source>
</evidence>
<accession>A0A6P3VZ25</accession>
<evidence type="ECO:0000256" key="15">
    <source>
        <dbReference type="ARBA" id="ARBA00023157"/>
    </source>
</evidence>
<dbReference type="PANTHER" id="PTHR10546">
    <property type="entry name" value="SODIUM CHANNEL SUBUNIT BETA-1 AND 3"/>
    <property type="match status" value="1"/>
</dbReference>
<dbReference type="Proteomes" id="UP000515152">
    <property type="component" value="Chromosome 19"/>
</dbReference>
<evidence type="ECO:0000256" key="7">
    <source>
        <dbReference type="ARBA" id="ARBA00022475"/>
    </source>
</evidence>
<dbReference type="GO" id="GO:0086091">
    <property type="term" value="P:regulation of heart rate by cardiac conduction"/>
    <property type="evidence" value="ECO:0007669"/>
    <property type="project" value="TreeGrafter"/>
</dbReference>
<dbReference type="InterPro" id="IPR013783">
    <property type="entry name" value="Ig-like_fold"/>
</dbReference>
<evidence type="ECO:0000256" key="18">
    <source>
        <dbReference type="ARBA" id="ARBA00023273"/>
    </source>
</evidence>
<evidence type="ECO:0000256" key="5">
    <source>
        <dbReference type="ARBA" id="ARBA00022448"/>
    </source>
</evidence>
<dbReference type="RefSeq" id="XP_012685033.1">
    <property type="nucleotide sequence ID" value="XM_012829579.3"/>
</dbReference>
<keyword evidence="11 26" id="KW-1133">Transmembrane helix</keyword>
<evidence type="ECO:0000259" key="27">
    <source>
        <dbReference type="PROSITE" id="PS50835"/>
    </source>
</evidence>
<dbReference type="KEGG" id="char:105902057"/>
<keyword evidence="17" id="KW-0739">Sodium transport</keyword>
<evidence type="ECO:0000256" key="8">
    <source>
        <dbReference type="ARBA" id="ARBA00022692"/>
    </source>
</evidence>
<keyword evidence="13" id="KW-0406">Ion transport</keyword>
<dbReference type="InterPro" id="IPR007110">
    <property type="entry name" value="Ig-like_dom"/>
</dbReference>
<dbReference type="PROSITE" id="PS50835">
    <property type="entry name" value="IG_LIKE"/>
    <property type="match status" value="1"/>
</dbReference>
<dbReference type="GeneID" id="105902057"/>
<keyword evidence="7" id="KW-1003">Cell membrane</keyword>
<proteinExistence type="inferred from homology"/>
<evidence type="ECO:0000256" key="4">
    <source>
        <dbReference type="ARBA" id="ARBA00010404"/>
    </source>
</evidence>
<evidence type="ECO:0000256" key="16">
    <source>
        <dbReference type="ARBA" id="ARBA00023180"/>
    </source>
</evidence>
<dbReference type="PROSITE" id="PS51257">
    <property type="entry name" value="PROKAR_LIPOPROTEIN"/>
    <property type="match status" value="1"/>
</dbReference>
<comment type="function">
    <text evidence="23">Regulatory subunit of multiple voltage-gated sodium (Nav) channels directly mediating the depolarization of excitable membranes. Navs, also called VGSCs (voltage-gated sodium channels) or VDSCs (voltage-dependent sodium channels), operate by switching between closed and open conformations depending on the voltage difference across the membrane. In the open conformation they allow Na(+) ions to selectively pass through the pore, along their electrochemical gradient. The influx of Na+ ions provokes membrane depolarization, initiating the propagation of electrical signals throughout cells and tissues. The accessory beta subunits participate in localization and functional modulation of the Nav channels. Modulates the activity of SCN1A/Nav1.1, SCN2A/Nav1.2, SCN3A/Nav1.3, SCN4A/Nav1.4, SCN5A/Nav1.5, SCN8A/Nav1.6, SCN9A/Nav1.7 and SCN10A/Nav1.8.</text>
</comment>
<evidence type="ECO:0000256" key="21">
    <source>
        <dbReference type="ARBA" id="ARBA00024210"/>
    </source>
</evidence>
<dbReference type="GO" id="GO:0005272">
    <property type="term" value="F:sodium channel activity"/>
    <property type="evidence" value="ECO:0007669"/>
    <property type="project" value="UniProtKB-KW"/>
</dbReference>
<keyword evidence="14 26" id="KW-0472">Membrane</keyword>
<evidence type="ECO:0000256" key="10">
    <source>
        <dbReference type="ARBA" id="ARBA00022882"/>
    </source>
</evidence>
<evidence type="ECO:0000256" key="11">
    <source>
        <dbReference type="ARBA" id="ARBA00022989"/>
    </source>
</evidence>
<keyword evidence="5" id="KW-0813">Transport</keyword>
<evidence type="ECO:0000256" key="17">
    <source>
        <dbReference type="ARBA" id="ARBA00023201"/>
    </source>
</evidence>
<evidence type="ECO:0000256" key="3">
    <source>
        <dbReference type="ARBA" id="ARBA00004489"/>
    </source>
</evidence>
<keyword evidence="6" id="KW-0894">Sodium channel</keyword>
<evidence type="ECO:0000256" key="22">
    <source>
        <dbReference type="ARBA" id="ARBA00044530"/>
    </source>
</evidence>
<keyword evidence="8 26" id="KW-0812">Transmembrane</keyword>
<organism evidence="28 29">
    <name type="scientific">Clupea harengus</name>
    <name type="common">Atlantic herring</name>
    <dbReference type="NCBI Taxonomy" id="7950"/>
    <lineage>
        <taxon>Eukaryota</taxon>
        <taxon>Metazoa</taxon>
        <taxon>Chordata</taxon>
        <taxon>Craniata</taxon>
        <taxon>Vertebrata</taxon>
        <taxon>Euteleostomi</taxon>
        <taxon>Actinopterygii</taxon>
        <taxon>Neopterygii</taxon>
        <taxon>Teleostei</taxon>
        <taxon>Clupei</taxon>
        <taxon>Clupeiformes</taxon>
        <taxon>Clupeoidei</taxon>
        <taxon>Clupeidae</taxon>
        <taxon>Clupea</taxon>
    </lineage>
</organism>
<name>A0A6P3VZ25_CLUHA</name>
<keyword evidence="16" id="KW-0325">Glycoprotein</keyword>
<evidence type="ECO:0000256" key="25">
    <source>
        <dbReference type="ARBA" id="ARBA00049669"/>
    </source>
</evidence>
<evidence type="ECO:0000313" key="28">
    <source>
        <dbReference type="Proteomes" id="UP000515152"/>
    </source>
</evidence>
<keyword evidence="10" id="KW-0851">Voltage-gated channel</keyword>
<comment type="similarity">
    <text evidence="21">Belongs to the sodium channel auxiliary subunit SCN1B (TC 8.A.17) family.</text>
</comment>
<keyword evidence="15" id="KW-1015">Disulfide bond</keyword>